<dbReference type="AlphaFoldDB" id="A0AAE1B643"/>
<protein>
    <submittedName>
        <fullName evidence="2">Uncharacterized protein</fullName>
    </submittedName>
</protein>
<evidence type="ECO:0000313" key="2">
    <source>
        <dbReference type="EMBL" id="KAK3799656.1"/>
    </source>
</evidence>
<proteinExistence type="predicted"/>
<keyword evidence="3" id="KW-1185">Reference proteome</keyword>
<evidence type="ECO:0000256" key="1">
    <source>
        <dbReference type="SAM" id="MobiDB-lite"/>
    </source>
</evidence>
<accession>A0AAE1B643</accession>
<comment type="caution">
    <text evidence="2">The sequence shown here is derived from an EMBL/GenBank/DDBJ whole genome shotgun (WGS) entry which is preliminary data.</text>
</comment>
<organism evidence="2 3">
    <name type="scientific">Elysia crispata</name>
    <name type="common">lettuce slug</name>
    <dbReference type="NCBI Taxonomy" id="231223"/>
    <lineage>
        <taxon>Eukaryota</taxon>
        <taxon>Metazoa</taxon>
        <taxon>Spiralia</taxon>
        <taxon>Lophotrochozoa</taxon>
        <taxon>Mollusca</taxon>
        <taxon>Gastropoda</taxon>
        <taxon>Heterobranchia</taxon>
        <taxon>Euthyneura</taxon>
        <taxon>Panpulmonata</taxon>
        <taxon>Sacoglossa</taxon>
        <taxon>Placobranchoidea</taxon>
        <taxon>Plakobranchidae</taxon>
        <taxon>Elysia</taxon>
    </lineage>
</organism>
<feature type="region of interest" description="Disordered" evidence="1">
    <location>
        <begin position="22"/>
        <end position="54"/>
    </location>
</feature>
<dbReference type="EMBL" id="JAWDGP010000545">
    <property type="protein sequence ID" value="KAK3799656.1"/>
    <property type="molecule type" value="Genomic_DNA"/>
</dbReference>
<gene>
    <name evidence="2" type="ORF">RRG08_027162</name>
</gene>
<sequence>MSPHNFPGVLAVCLPPINSIKPSSASPVTALRPSLHSSQRRSAHPGQPPPQEENRCRVECKCWAVSGFLGLGHSYKQTRGD</sequence>
<evidence type="ECO:0000313" key="3">
    <source>
        <dbReference type="Proteomes" id="UP001283361"/>
    </source>
</evidence>
<name>A0AAE1B643_9GAST</name>
<reference evidence="2" key="1">
    <citation type="journal article" date="2023" name="G3 (Bethesda)">
        <title>A reference genome for the long-term kleptoplast-retaining sea slug Elysia crispata morphotype clarki.</title>
        <authorList>
            <person name="Eastman K.E."/>
            <person name="Pendleton A.L."/>
            <person name="Shaikh M.A."/>
            <person name="Suttiyut T."/>
            <person name="Ogas R."/>
            <person name="Tomko P."/>
            <person name="Gavelis G."/>
            <person name="Widhalm J.R."/>
            <person name="Wisecaver J.H."/>
        </authorList>
    </citation>
    <scope>NUCLEOTIDE SEQUENCE</scope>
    <source>
        <strain evidence="2">ECLA1</strain>
    </source>
</reference>
<dbReference type="Proteomes" id="UP001283361">
    <property type="component" value="Unassembled WGS sequence"/>
</dbReference>